<reference evidence="5 6" key="1">
    <citation type="journal article" date="2018" name="BMC Genomics">
        <title>Genomic comparison of Trypanosoma conorhini and Trypanosoma rangeli to Trypanosoma cruzi strains of high and low virulence.</title>
        <authorList>
            <person name="Bradwell K.R."/>
            <person name="Koparde V.N."/>
            <person name="Matveyev A.V."/>
            <person name="Serrano M.G."/>
            <person name="Alves J.M."/>
            <person name="Parikh H."/>
            <person name="Huang B."/>
            <person name="Lee V."/>
            <person name="Espinosa-Alvarez O."/>
            <person name="Ortiz P.A."/>
            <person name="Costa-Martins A.G."/>
            <person name="Teixeira M.M."/>
            <person name="Buck G.A."/>
        </authorList>
    </citation>
    <scope>NUCLEOTIDE SEQUENCE [LARGE SCALE GENOMIC DNA]</scope>
    <source>
        <strain evidence="5 6">025E</strain>
    </source>
</reference>
<evidence type="ECO:0000256" key="2">
    <source>
        <dbReference type="SAM" id="MobiDB-lite"/>
    </source>
</evidence>
<evidence type="ECO:0000313" key="5">
    <source>
        <dbReference type="EMBL" id="RNF21786.1"/>
    </source>
</evidence>
<comment type="catalytic activity">
    <reaction evidence="1">
        <text>[protein]-peptidylproline (omega=180) = [protein]-peptidylproline (omega=0)</text>
        <dbReference type="Rhea" id="RHEA:16237"/>
        <dbReference type="Rhea" id="RHEA-COMP:10747"/>
        <dbReference type="Rhea" id="RHEA-COMP:10748"/>
        <dbReference type="ChEBI" id="CHEBI:83833"/>
        <dbReference type="ChEBI" id="CHEBI:83834"/>
        <dbReference type="EC" id="5.2.1.8"/>
    </reaction>
</comment>
<dbReference type="GO" id="GO:0003755">
    <property type="term" value="F:peptidyl-prolyl cis-trans isomerase activity"/>
    <property type="evidence" value="ECO:0007669"/>
    <property type="project" value="UniProtKB-KW"/>
</dbReference>
<feature type="region of interest" description="Disordered" evidence="2">
    <location>
        <begin position="1"/>
        <end position="54"/>
    </location>
</feature>
<evidence type="ECO:0000256" key="3">
    <source>
        <dbReference type="SAM" id="Phobius"/>
    </source>
</evidence>
<name>A0A3R7PLN1_9TRYP</name>
<keyword evidence="3" id="KW-1133">Transmembrane helix</keyword>
<dbReference type="Gene3D" id="3.10.50.40">
    <property type="match status" value="1"/>
</dbReference>
<evidence type="ECO:0000313" key="6">
    <source>
        <dbReference type="Proteomes" id="UP000284403"/>
    </source>
</evidence>
<dbReference type="InterPro" id="IPR046357">
    <property type="entry name" value="PPIase_dom_sf"/>
</dbReference>
<feature type="compositionally biased region" description="Low complexity" evidence="2">
    <location>
        <begin position="29"/>
        <end position="46"/>
    </location>
</feature>
<organism evidence="5 6">
    <name type="scientific">Trypanosoma conorhini</name>
    <dbReference type="NCBI Taxonomy" id="83891"/>
    <lineage>
        <taxon>Eukaryota</taxon>
        <taxon>Discoba</taxon>
        <taxon>Euglenozoa</taxon>
        <taxon>Kinetoplastea</taxon>
        <taxon>Metakinetoplastina</taxon>
        <taxon>Trypanosomatida</taxon>
        <taxon>Trypanosomatidae</taxon>
        <taxon>Trypanosoma</taxon>
    </lineage>
</organism>
<dbReference type="GeneID" id="40317022"/>
<sequence length="353" mass="38964">MGADSAERRGGGGAAAGGGSPPPEDHSETTAAAPVAPQDAATGLKPAAPPPAPRPSGLAGNYTVWLAALVLLLAVGRWKYDAYMRSVDEELLQTRYTEYLIERWSRDGESLLANVSRDPSFTQYKGTRIYFRALTRAVPIPGTKPVEFKLKIGLPEVDDENRWRGDDDDKGRELRSKMRCVGEEGLLHLHIVGLLSNGMRFTSSYAEGVGAEQHTLERCVPCLQKLLPMMCTGDKWEIICPPGEGYGNAGADSIPPGATTVWRISVESVDGNKPRGWREAEALLAASVTHVDGTPPMTRKQLFETPTNICQFRRHYDFFSFYVYEYMCGFSLTFSMPLCISLCVSMRIRPRRR</sequence>
<comment type="caution">
    <text evidence="5">The sequence shown here is derived from an EMBL/GenBank/DDBJ whole genome shotgun (WGS) entry which is preliminary data.</text>
</comment>
<dbReference type="Proteomes" id="UP000284403">
    <property type="component" value="Unassembled WGS sequence"/>
</dbReference>
<feature type="compositionally biased region" description="Basic and acidic residues" evidence="2">
    <location>
        <begin position="1"/>
        <end position="10"/>
    </location>
</feature>
<proteinExistence type="predicted"/>
<feature type="domain" description="PPIase FKBP-type" evidence="4">
    <location>
        <begin position="184"/>
        <end position="270"/>
    </location>
</feature>
<dbReference type="EC" id="5.2.1.8" evidence="1"/>
<dbReference type="EMBL" id="MKKU01000149">
    <property type="protein sequence ID" value="RNF21786.1"/>
    <property type="molecule type" value="Genomic_DNA"/>
</dbReference>
<keyword evidence="6" id="KW-1185">Reference proteome</keyword>
<keyword evidence="1 5" id="KW-0413">Isomerase</keyword>
<accession>A0A3R7PLN1</accession>
<evidence type="ECO:0000256" key="1">
    <source>
        <dbReference type="PROSITE-ProRule" id="PRU00277"/>
    </source>
</evidence>
<dbReference type="PROSITE" id="PS50059">
    <property type="entry name" value="FKBP_PPIASE"/>
    <property type="match status" value="1"/>
</dbReference>
<dbReference type="Pfam" id="PF00254">
    <property type="entry name" value="FKBP_C"/>
    <property type="match status" value="1"/>
</dbReference>
<keyword evidence="1" id="KW-0697">Rotamase</keyword>
<dbReference type="InterPro" id="IPR001179">
    <property type="entry name" value="PPIase_FKBP_dom"/>
</dbReference>
<keyword evidence="3" id="KW-0472">Membrane</keyword>
<gene>
    <name evidence="5" type="ORF">Tco025E_03411</name>
</gene>
<keyword evidence="3" id="KW-0812">Transmembrane</keyword>
<feature type="transmembrane region" description="Helical" evidence="3">
    <location>
        <begin position="321"/>
        <end position="344"/>
    </location>
</feature>
<dbReference type="RefSeq" id="XP_029229634.1">
    <property type="nucleotide sequence ID" value="XM_029370329.1"/>
</dbReference>
<dbReference type="OrthoDB" id="1902587at2759"/>
<dbReference type="AlphaFoldDB" id="A0A3R7PLN1"/>
<evidence type="ECO:0000259" key="4">
    <source>
        <dbReference type="PROSITE" id="PS50059"/>
    </source>
</evidence>
<dbReference type="SUPFAM" id="SSF54534">
    <property type="entry name" value="FKBP-like"/>
    <property type="match status" value="1"/>
</dbReference>
<protein>
    <recommendedName>
        <fullName evidence="1">peptidylprolyl isomerase</fullName>
        <ecNumber evidence="1">5.2.1.8</ecNumber>
    </recommendedName>
</protein>